<reference evidence="7 8" key="1">
    <citation type="submission" date="2017-11" db="EMBL/GenBank/DDBJ databases">
        <title>Sphingomonas oleivorans sp. nov., isolated from oil-contaminated soil.</title>
        <authorList>
            <person name="Wang L."/>
            <person name="Chen L."/>
        </authorList>
    </citation>
    <scope>NUCLEOTIDE SEQUENCE [LARGE SCALE GENOMIC DNA]</scope>
    <source>
        <strain evidence="7 8">K101</strain>
    </source>
</reference>
<dbReference type="Proteomes" id="UP000241206">
    <property type="component" value="Unassembled WGS sequence"/>
</dbReference>
<feature type="signal peptide" evidence="4">
    <location>
        <begin position="1"/>
        <end position="24"/>
    </location>
</feature>
<proteinExistence type="predicted"/>
<dbReference type="SUPFAM" id="SSF103515">
    <property type="entry name" value="Autotransporter"/>
    <property type="match status" value="1"/>
</dbReference>
<dbReference type="Pfam" id="PF03865">
    <property type="entry name" value="ShlB"/>
    <property type="match status" value="1"/>
</dbReference>
<keyword evidence="4" id="KW-0732">Signal</keyword>
<keyword evidence="1" id="KW-1134">Transmembrane beta strand</keyword>
<dbReference type="PANTHER" id="PTHR34597:SF6">
    <property type="entry name" value="BLR6126 PROTEIN"/>
    <property type="match status" value="1"/>
</dbReference>
<protein>
    <submittedName>
        <fullName evidence="7">ShlB/FhaC/HecB family hemolysin secretion/activation protein</fullName>
    </submittedName>
</protein>
<feature type="chain" id="PRO_5015394392" evidence="4">
    <location>
        <begin position="25"/>
        <end position="613"/>
    </location>
</feature>
<evidence type="ECO:0000256" key="4">
    <source>
        <dbReference type="SAM" id="SignalP"/>
    </source>
</evidence>
<dbReference type="InterPro" id="IPR013686">
    <property type="entry name" value="Polypept-transport_assoc_ShlB"/>
</dbReference>
<sequence>MKSLGRSNASCFVLAGLLVSGAPAAAQVAPPLPPGAIPGAPTREEIERAPTAPVARPPARLTVEGGIERAPCPLAGDRFKDISVTLSAVQFDNLRVVPAEMLRPAYEAYIGRTVPIAAVCEIRDAAATILRRAGYLAAVQVPPQRIENGVVHFDVLMAKLVAVQVRGDAGRSEKLVASYLERIKGQEAFNEKEAERYLLLARDLPGFDVRLTLRPAGTVPGEVIGEVSVQKTPFVIDASVQNFGSHEVGRWGGQLRGEFYDLLGLGDRAIIGFYAAPEWDEQRVLQLGYDMRIGSEGLTLGGRFTYAWSEPDLGASVNGRIKSETLVAGLEMAYPVLRRQNVNLRAAGGFEYIDQDVRFGGGSGGLLPLTRDRLRVAYGRVDFDMIDRTSLASVAGYSVAEPRWRFGGSLEYRIGLDIFGASDGCGAKPYLACYLNGAVPPSRVEADPTASLVRFSGFGEFRPMPALAFTLSPRLQYSGSALLSYEEYSAGNYTIGRGYDPGALIGDSGAGFQAEVRIGHMAPRSRDDLAFQPFAFFDKAWIWNRHQPVAPLHADPQQLSSAGGGVRFVYGDRARLDVTLAKALEKIPSGLSERRPDARLLISLTTRLFPWSR</sequence>
<dbReference type="RefSeq" id="WP_107395225.1">
    <property type="nucleotide sequence ID" value="NZ_PHHF01000054.1"/>
</dbReference>
<evidence type="ECO:0000259" key="5">
    <source>
        <dbReference type="Pfam" id="PF03865"/>
    </source>
</evidence>
<dbReference type="GO" id="GO:0008320">
    <property type="term" value="F:protein transmembrane transporter activity"/>
    <property type="evidence" value="ECO:0007669"/>
    <property type="project" value="TreeGrafter"/>
</dbReference>
<dbReference type="EMBL" id="PHHF01000054">
    <property type="protein sequence ID" value="PTD19379.1"/>
    <property type="molecule type" value="Genomic_DNA"/>
</dbReference>
<gene>
    <name evidence="7" type="ORF">CV103_13590</name>
</gene>
<comment type="caution">
    <text evidence="7">The sequence shown here is derived from an EMBL/GenBank/DDBJ whole genome shotgun (WGS) entry which is preliminary data.</text>
</comment>
<keyword evidence="2" id="KW-0812">Transmembrane</keyword>
<name>A0A2T4HU96_9SPHN</name>
<evidence type="ECO:0000256" key="2">
    <source>
        <dbReference type="ARBA" id="ARBA00022692"/>
    </source>
</evidence>
<evidence type="ECO:0000256" key="1">
    <source>
        <dbReference type="ARBA" id="ARBA00022452"/>
    </source>
</evidence>
<dbReference type="InterPro" id="IPR005565">
    <property type="entry name" value="Hemolysn_activator_HlyB_C"/>
</dbReference>
<keyword evidence="1" id="KW-0472">Membrane</keyword>
<dbReference type="Gene3D" id="3.10.20.310">
    <property type="entry name" value="membrane protein fhac"/>
    <property type="match status" value="1"/>
</dbReference>
<evidence type="ECO:0000256" key="3">
    <source>
        <dbReference type="ARBA" id="ARBA00023237"/>
    </source>
</evidence>
<dbReference type="InterPro" id="IPR051544">
    <property type="entry name" value="TPS_OM_transporter"/>
</dbReference>
<feature type="domain" description="Polypeptide-transport-associated ShlB-type" evidence="6">
    <location>
        <begin position="85"/>
        <end position="156"/>
    </location>
</feature>
<organism evidence="7 8">
    <name type="scientific">Edaphosphingomonas fennica</name>
    <dbReference type="NCBI Taxonomy" id="114404"/>
    <lineage>
        <taxon>Bacteria</taxon>
        <taxon>Pseudomonadati</taxon>
        <taxon>Pseudomonadota</taxon>
        <taxon>Alphaproteobacteria</taxon>
        <taxon>Sphingomonadales</taxon>
        <taxon>Rhizorhabdaceae</taxon>
        <taxon>Edaphosphingomonas</taxon>
    </lineage>
</organism>
<evidence type="ECO:0000313" key="7">
    <source>
        <dbReference type="EMBL" id="PTD19379.1"/>
    </source>
</evidence>
<dbReference type="GO" id="GO:0098046">
    <property type="term" value="C:type V protein secretion system complex"/>
    <property type="evidence" value="ECO:0007669"/>
    <property type="project" value="TreeGrafter"/>
</dbReference>
<evidence type="ECO:0000259" key="6">
    <source>
        <dbReference type="Pfam" id="PF08479"/>
    </source>
</evidence>
<dbReference type="InterPro" id="IPR036709">
    <property type="entry name" value="Autotransporte_beta_dom_sf"/>
</dbReference>
<dbReference type="GO" id="GO:0046819">
    <property type="term" value="P:protein secretion by the type V secretion system"/>
    <property type="evidence" value="ECO:0007669"/>
    <property type="project" value="TreeGrafter"/>
</dbReference>
<keyword evidence="3" id="KW-0998">Cell outer membrane</keyword>
<keyword evidence="8" id="KW-1185">Reference proteome</keyword>
<dbReference type="Pfam" id="PF08479">
    <property type="entry name" value="POTRA_2"/>
    <property type="match status" value="1"/>
</dbReference>
<feature type="domain" description="Haemolysin activator HlyB C-terminal" evidence="5">
    <location>
        <begin position="407"/>
        <end position="567"/>
    </location>
</feature>
<accession>A0A2T4HU96</accession>
<dbReference type="Gene3D" id="2.40.160.50">
    <property type="entry name" value="membrane protein fhac: a member of the omp85/tpsb transporter family"/>
    <property type="match status" value="1"/>
</dbReference>
<evidence type="ECO:0000313" key="8">
    <source>
        <dbReference type="Proteomes" id="UP000241206"/>
    </source>
</evidence>
<dbReference type="PANTHER" id="PTHR34597">
    <property type="entry name" value="SLR1661 PROTEIN"/>
    <property type="match status" value="1"/>
</dbReference>
<dbReference type="AlphaFoldDB" id="A0A2T4HU96"/>